<dbReference type="PANTHER" id="PTHR31322:SF2">
    <property type="entry name" value="E3 UBIQUITIN-PROTEIN LIGASE TM129"/>
    <property type="match status" value="1"/>
</dbReference>
<reference evidence="6" key="2">
    <citation type="submission" date="2007-04" db="EMBL/GenBank/DDBJ databases">
        <title>The genome of the human body louse.</title>
        <authorList>
            <consortium name="The Human Body Louse Genome Consortium"/>
            <person name="Kirkness E."/>
            <person name="Walenz B."/>
            <person name="Hass B."/>
            <person name="Bruggner R."/>
            <person name="Strausberg R."/>
        </authorList>
    </citation>
    <scope>NUCLEOTIDE SEQUENCE</scope>
    <source>
        <strain evidence="6">USDA</strain>
    </source>
</reference>
<name>E0VUY1_PEDHC</name>
<evidence type="ECO:0000256" key="3">
    <source>
        <dbReference type="ARBA" id="ARBA00022692"/>
    </source>
</evidence>
<dbReference type="PANTHER" id="PTHR31322">
    <property type="entry name" value="E3 UBIQUITIN-PROTEIN LIGASE TM129"/>
    <property type="match status" value="1"/>
</dbReference>
<dbReference type="GO" id="GO:0005783">
    <property type="term" value="C:endoplasmic reticulum"/>
    <property type="evidence" value="ECO:0007669"/>
    <property type="project" value="TreeGrafter"/>
</dbReference>
<dbReference type="InterPro" id="IPR018801">
    <property type="entry name" value="TM129"/>
</dbReference>
<dbReference type="GO" id="GO:0016020">
    <property type="term" value="C:membrane"/>
    <property type="evidence" value="ECO:0007669"/>
    <property type="project" value="UniProtKB-SubCell"/>
</dbReference>
<evidence type="ECO:0000256" key="1">
    <source>
        <dbReference type="ARBA" id="ARBA00004141"/>
    </source>
</evidence>
<dbReference type="AlphaFoldDB" id="E0VUY1"/>
<dbReference type="CTD" id="8230635"/>
<evidence type="ECO:0000313" key="6">
    <source>
        <dbReference type="EMBL" id="EEB17187.1"/>
    </source>
</evidence>
<dbReference type="RefSeq" id="XP_002429925.1">
    <property type="nucleotide sequence ID" value="XM_002429880.1"/>
</dbReference>
<dbReference type="OMA" id="KFATGPP"/>
<evidence type="ECO:0008006" key="9">
    <source>
        <dbReference type="Google" id="ProtNLM"/>
    </source>
</evidence>
<dbReference type="STRING" id="121224.E0VUY1"/>
<dbReference type="eggNOG" id="KOG3899">
    <property type="taxonomic scope" value="Eukaryota"/>
</dbReference>
<reference evidence="7" key="3">
    <citation type="submission" date="2021-02" db="UniProtKB">
        <authorList>
            <consortium name="EnsemblMetazoa"/>
        </authorList>
    </citation>
    <scope>IDENTIFICATION</scope>
    <source>
        <strain evidence="7">USDA</strain>
    </source>
</reference>
<accession>E0VUY1</accession>
<dbReference type="GO" id="GO:0016567">
    <property type="term" value="P:protein ubiquitination"/>
    <property type="evidence" value="ECO:0007669"/>
    <property type="project" value="InterPro"/>
</dbReference>
<dbReference type="Proteomes" id="UP000009046">
    <property type="component" value="Unassembled WGS sequence"/>
</dbReference>
<evidence type="ECO:0000256" key="4">
    <source>
        <dbReference type="ARBA" id="ARBA00022989"/>
    </source>
</evidence>
<dbReference type="EnsemblMetazoa" id="PHUM456530-RA">
    <property type="protein sequence ID" value="PHUM456530-PA"/>
    <property type="gene ID" value="PHUM456530"/>
</dbReference>
<sequence length="278" mass="31762">MVTCLTFPIIIGCKIYNWYYPNWNNHPIVKTLKKFTNRDGDLNRIVYDINSEYKSVNKIIIKINALTKIIATDNWIVKVSPYNLNLAHQSDASLSVSACDSHLYVPNRPEGSQCLTIDVKSTRPNVESFQIRINSSDFKDLQEKMIRPIHILTNVVLLENLTDSFLTVFKEQIKQNPTVLAPENLDVCIGCLLTEPNVKLMTSCGDTSSVNKCTMCYCKPLWCEDCLGKWFASRQDQDKPENWLSSKCTCPMCRSTFCLLDVCLLVPRSETTQEQTRN</sequence>
<dbReference type="VEuPathDB" id="VectorBase:PHUM456530"/>
<evidence type="ECO:0000313" key="7">
    <source>
        <dbReference type="EnsemblMetazoa" id="PHUM456530-PA"/>
    </source>
</evidence>
<dbReference type="OrthoDB" id="10055027at2759"/>
<dbReference type="GO" id="GO:0061630">
    <property type="term" value="F:ubiquitin protein ligase activity"/>
    <property type="evidence" value="ECO:0007669"/>
    <property type="project" value="InterPro"/>
</dbReference>
<protein>
    <recommendedName>
        <fullName evidence="9">Transmembrane protein</fullName>
    </recommendedName>
</protein>
<comment type="subcellular location">
    <subcellularLocation>
        <location evidence="1">Membrane</location>
        <topology evidence="1">Multi-pass membrane protein</topology>
    </subcellularLocation>
</comment>
<organism>
    <name type="scientific">Pediculus humanus subsp. corporis</name>
    <name type="common">Body louse</name>
    <dbReference type="NCBI Taxonomy" id="121224"/>
    <lineage>
        <taxon>Eukaryota</taxon>
        <taxon>Metazoa</taxon>
        <taxon>Ecdysozoa</taxon>
        <taxon>Arthropoda</taxon>
        <taxon>Hexapoda</taxon>
        <taxon>Insecta</taxon>
        <taxon>Pterygota</taxon>
        <taxon>Neoptera</taxon>
        <taxon>Paraneoptera</taxon>
        <taxon>Psocodea</taxon>
        <taxon>Troctomorpha</taxon>
        <taxon>Phthiraptera</taxon>
        <taxon>Anoplura</taxon>
        <taxon>Pediculidae</taxon>
        <taxon>Pediculus</taxon>
    </lineage>
</organism>
<dbReference type="HOGENOM" id="CLU_048119_1_0_1"/>
<dbReference type="FunCoup" id="E0VUY1">
    <property type="interactions" value="1628"/>
</dbReference>
<dbReference type="KEGG" id="phu:Phum_PHUM456530"/>
<dbReference type="InParanoid" id="E0VUY1"/>
<keyword evidence="5" id="KW-0472">Membrane</keyword>
<evidence type="ECO:0000256" key="5">
    <source>
        <dbReference type="ARBA" id="ARBA00023136"/>
    </source>
</evidence>
<keyword evidence="4" id="KW-1133">Transmembrane helix</keyword>
<evidence type="ECO:0000313" key="8">
    <source>
        <dbReference type="Proteomes" id="UP000009046"/>
    </source>
</evidence>
<dbReference type="GeneID" id="8230635"/>
<keyword evidence="3" id="KW-0812">Transmembrane</keyword>
<gene>
    <name evidence="7" type="primary">8230635</name>
    <name evidence="6" type="ORF">Phum_PHUM456530</name>
</gene>
<comment type="similarity">
    <text evidence="2">Belongs to the TMEM129 family.</text>
</comment>
<dbReference type="EMBL" id="AAZO01008538">
    <property type="status" value="NOT_ANNOTATED_CDS"/>
    <property type="molecule type" value="Genomic_DNA"/>
</dbReference>
<dbReference type="Pfam" id="PF10272">
    <property type="entry name" value="Tmpp129"/>
    <property type="match status" value="1"/>
</dbReference>
<dbReference type="EMBL" id="DS235797">
    <property type="protein sequence ID" value="EEB17187.1"/>
    <property type="molecule type" value="Genomic_DNA"/>
</dbReference>
<reference evidence="6" key="1">
    <citation type="submission" date="2007-04" db="EMBL/GenBank/DDBJ databases">
        <title>Annotation of Pediculus humanus corporis strain USDA.</title>
        <authorList>
            <person name="Kirkness E."/>
            <person name="Hannick L."/>
            <person name="Hass B."/>
            <person name="Bruggner R."/>
            <person name="Lawson D."/>
            <person name="Bidwell S."/>
            <person name="Joardar V."/>
            <person name="Caler E."/>
            <person name="Walenz B."/>
            <person name="Inman J."/>
            <person name="Schobel S."/>
            <person name="Galinsky K."/>
            <person name="Amedeo P."/>
            <person name="Strausberg R."/>
        </authorList>
    </citation>
    <scope>NUCLEOTIDE SEQUENCE</scope>
    <source>
        <strain evidence="6">USDA</strain>
    </source>
</reference>
<proteinExistence type="inferred from homology"/>
<evidence type="ECO:0000256" key="2">
    <source>
        <dbReference type="ARBA" id="ARBA00007332"/>
    </source>
</evidence>
<keyword evidence="8" id="KW-1185">Reference proteome</keyword>